<dbReference type="EMBL" id="GAKP01014735">
    <property type="protein sequence ID" value="JAC44217.1"/>
    <property type="molecule type" value="Transcribed_RNA"/>
</dbReference>
<dbReference type="OrthoDB" id="8010088at2759"/>
<sequence length="353" mass="41944">MYSTFDKIPSVIEIQLDPVKKLTVSQELEAAKALLHQRKTQCASIKHKYKRPKRAPLLYGYKFFCVCPQYNPEYACKHTGSVIIDRDVLTKEEHMCYLSTPRENVAAPRKRPRYYQKKIIMPNCTTRIEQLAMPDVKRVRYTLDVHKSFLRKRQIKSLKHHLDHKSKVVSYSINTALSYIEEEKRLERVAKVLQKRQCRRLKKHILRKQRRQIRKIICVLFEEMRDFLLNDQFLIDERSTLCAVILEQIRNFTDNEFYTTSNLREYQQVLANNLTVWINKFISNLNIHLAPPPVLTENLEPDTFLPVKDYISCSELVESEEYQTEQNIYFSAEDEEDNDFLYNTEDTITNTNH</sequence>
<evidence type="ECO:0000313" key="1">
    <source>
        <dbReference type="EMBL" id="JAC44217.1"/>
    </source>
</evidence>
<accession>A0A034VQ60</accession>
<protein>
    <recommendedName>
        <fullName evidence="2">SWIM-type domain-containing protein</fullName>
    </recommendedName>
</protein>
<evidence type="ECO:0008006" key="2">
    <source>
        <dbReference type="Google" id="ProtNLM"/>
    </source>
</evidence>
<dbReference type="GeneID" id="105233988"/>
<dbReference type="AlphaFoldDB" id="A0A034VQ60"/>
<organism evidence="1">
    <name type="scientific">Bactrocera dorsalis</name>
    <name type="common">Oriental fruit fly</name>
    <name type="synonym">Dacus dorsalis</name>
    <dbReference type="NCBI Taxonomy" id="27457"/>
    <lineage>
        <taxon>Eukaryota</taxon>
        <taxon>Metazoa</taxon>
        <taxon>Ecdysozoa</taxon>
        <taxon>Arthropoda</taxon>
        <taxon>Hexapoda</taxon>
        <taxon>Insecta</taxon>
        <taxon>Pterygota</taxon>
        <taxon>Neoptera</taxon>
        <taxon>Endopterygota</taxon>
        <taxon>Diptera</taxon>
        <taxon>Brachycera</taxon>
        <taxon>Muscomorpha</taxon>
        <taxon>Tephritoidea</taxon>
        <taxon>Tephritidae</taxon>
        <taxon>Bactrocera</taxon>
        <taxon>Bactrocera</taxon>
    </lineage>
</organism>
<name>A0A034VQ60_BACDO</name>
<proteinExistence type="predicted"/>
<reference evidence="1" key="1">
    <citation type="journal article" date="2014" name="BMC Genomics">
        <title>Characterizing the developmental transcriptome of the oriental fruit fly, Bactrocera dorsalis (Diptera: Tephritidae) through comparative genomic analysis with Drosophila melanogaster utilizing modENCODE datasets.</title>
        <authorList>
            <person name="Geib S.M."/>
            <person name="Calla B."/>
            <person name="Hall B."/>
            <person name="Hou S."/>
            <person name="Manoukis N.C."/>
        </authorList>
    </citation>
    <scope>NUCLEOTIDE SEQUENCE</scope>
    <source>
        <strain evidence="1">Punador</strain>
    </source>
</reference>
<dbReference type="KEGG" id="bdr:105233988"/>
<dbReference type="RefSeq" id="XP_011214476.2">
    <property type="nucleotide sequence ID" value="XM_011216174.4"/>
</dbReference>